<name>A0A0M8P383_9EURO</name>
<dbReference type="AlphaFoldDB" id="A0A0M8P383"/>
<reference evidence="1 2" key="1">
    <citation type="submission" date="2015-08" db="EMBL/GenBank/DDBJ databases">
        <title>Genome sequencing of Penicillium nordicum.</title>
        <authorList>
            <person name="Nguyen H.D."/>
            <person name="Seifert K.A."/>
        </authorList>
    </citation>
    <scope>NUCLEOTIDE SEQUENCE [LARGE SCALE GENOMIC DNA]</scope>
    <source>
        <strain evidence="1 2">DAOMC 185683</strain>
    </source>
</reference>
<proteinExistence type="predicted"/>
<evidence type="ECO:0000313" key="2">
    <source>
        <dbReference type="Proteomes" id="UP000037696"/>
    </source>
</evidence>
<dbReference type="Proteomes" id="UP000037696">
    <property type="component" value="Unassembled WGS sequence"/>
</dbReference>
<keyword evidence="2" id="KW-1185">Reference proteome</keyword>
<sequence length="85" mass="9574">MPQAEQPQPSSTPFYADKAIKIKIRKFVTSSQDLLYRRQMSNDMAKSIKNLVGTAHGDPILFGLAMCDRGNMDSKNVSMRKRRGV</sequence>
<evidence type="ECO:0000313" key="1">
    <source>
        <dbReference type="EMBL" id="KOS39761.1"/>
    </source>
</evidence>
<accession>A0A0M8P383</accession>
<comment type="caution">
    <text evidence="1">The sequence shown here is derived from an EMBL/GenBank/DDBJ whole genome shotgun (WGS) entry which is preliminary data.</text>
</comment>
<protein>
    <submittedName>
        <fullName evidence="1">Uncharacterized protein</fullName>
    </submittedName>
</protein>
<gene>
    <name evidence="1" type="ORF">ACN38_g9391</name>
</gene>
<dbReference type="EMBL" id="LHQQ01000189">
    <property type="protein sequence ID" value="KOS39761.1"/>
    <property type="molecule type" value="Genomic_DNA"/>
</dbReference>
<organism evidence="1 2">
    <name type="scientific">Penicillium nordicum</name>
    <dbReference type="NCBI Taxonomy" id="229535"/>
    <lineage>
        <taxon>Eukaryota</taxon>
        <taxon>Fungi</taxon>
        <taxon>Dikarya</taxon>
        <taxon>Ascomycota</taxon>
        <taxon>Pezizomycotina</taxon>
        <taxon>Eurotiomycetes</taxon>
        <taxon>Eurotiomycetidae</taxon>
        <taxon>Eurotiales</taxon>
        <taxon>Aspergillaceae</taxon>
        <taxon>Penicillium</taxon>
    </lineage>
</organism>